<protein>
    <submittedName>
        <fullName evidence="2">3-oxoacyl-[acyl-carrier protein] reductase</fullName>
        <ecNumber evidence="2">1.1.1.100</ecNumber>
    </submittedName>
</protein>
<dbReference type="GO" id="GO:0004316">
    <property type="term" value="F:3-oxoacyl-[acyl-carrier-protein] reductase (NADPH) activity"/>
    <property type="evidence" value="ECO:0007669"/>
    <property type="project" value="UniProtKB-EC"/>
</dbReference>
<reference evidence="2" key="1">
    <citation type="submission" date="2018-06" db="EMBL/GenBank/DDBJ databases">
        <authorList>
            <person name="Zhirakovskaya E."/>
        </authorList>
    </citation>
    <scope>NUCLEOTIDE SEQUENCE</scope>
</reference>
<dbReference type="AlphaFoldDB" id="A0A3B0W6K1"/>
<accession>A0A3B0W6K1</accession>
<dbReference type="InterPro" id="IPR050259">
    <property type="entry name" value="SDR"/>
</dbReference>
<comment type="similarity">
    <text evidence="1">Belongs to the short-chain dehydrogenases/reductases (SDR) family.</text>
</comment>
<dbReference type="FunFam" id="3.40.50.720:FF:000084">
    <property type="entry name" value="Short-chain dehydrogenase reductase"/>
    <property type="match status" value="1"/>
</dbReference>
<proteinExistence type="inferred from homology"/>
<keyword evidence="2" id="KW-0560">Oxidoreductase</keyword>
<dbReference type="PRINTS" id="PR00081">
    <property type="entry name" value="GDHRDH"/>
</dbReference>
<dbReference type="EC" id="1.1.1.100" evidence="2"/>
<sequence length="262" mass="27263">MNLGLVGKTAVVCGSTQGMGLAIAQQLAAQGAGVVLVARNAEKLTQVVQTLSTEQGQSHQTVSADFSDPAAVKTAIEKHLAQHPQVHILINNTGGPAPGLAKDADITEFQAAFNQHLICNQVLAQALVPAMQAAGYGRIINVISTSVKQPLPNLGVSNTVRGAVASWAKTLANELGQFNITVNNVLPGATETGRLAAIFENKAKKTGMSVEQVIEHEKSIIPMRRFGTPQEFANVVGFLASPAGAYVNGVNIPVDGGRTACL</sequence>
<dbReference type="InterPro" id="IPR036291">
    <property type="entry name" value="NAD(P)-bd_dom_sf"/>
</dbReference>
<dbReference type="Gene3D" id="3.40.50.720">
    <property type="entry name" value="NAD(P)-binding Rossmann-like Domain"/>
    <property type="match status" value="1"/>
</dbReference>
<dbReference type="CDD" id="cd05344">
    <property type="entry name" value="BKR_like_SDR_like"/>
    <property type="match status" value="1"/>
</dbReference>
<gene>
    <name evidence="2" type="ORF">MNBD_GAMMA02-863</name>
</gene>
<dbReference type="Pfam" id="PF13561">
    <property type="entry name" value="adh_short_C2"/>
    <property type="match status" value="1"/>
</dbReference>
<evidence type="ECO:0000256" key="1">
    <source>
        <dbReference type="ARBA" id="ARBA00006484"/>
    </source>
</evidence>
<name>A0A3B0W6K1_9ZZZZ</name>
<dbReference type="SUPFAM" id="SSF51735">
    <property type="entry name" value="NAD(P)-binding Rossmann-fold domains"/>
    <property type="match status" value="1"/>
</dbReference>
<dbReference type="PANTHER" id="PTHR42879:SF6">
    <property type="entry name" value="NADPH-DEPENDENT REDUCTASE BACG"/>
    <property type="match status" value="1"/>
</dbReference>
<evidence type="ECO:0000313" key="2">
    <source>
        <dbReference type="EMBL" id="VAW46337.1"/>
    </source>
</evidence>
<dbReference type="PANTHER" id="PTHR42879">
    <property type="entry name" value="3-OXOACYL-(ACYL-CARRIER-PROTEIN) REDUCTASE"/>
    <property type="match status" value="1"/>
</dbReference>
<organism evidence="2">
    <name type="scientific">hydrothermal vent metagenome</name>
    <dbReference type="NCBI Taxonomy" id="652676"/>
    <lineage>
        <taxon>unclassified sequences</taxon>
        <taxon>metagenomes</taxon>
        <taxon>ecological metagenomes</taxon>
    </lineage>
</organism>
<dbReference type="EMBL" id="UOFA01000271">
    <property type="protein sequence ID" value="VAW46337.1"/>
    <property type="molecule type" value="Genomic_DNA"/>
</dbReference>
<dbReference type="InterPro" id="IPR002347">
    <property type="entry name" value="SDR_fam"/>
</dbReference>